<dbReference type="InterPro" id="IPR054314">
    <property type="entry name" value="Gins51_C"/>
</dbReference>
<dbReference type="EMBL" id="CP017766">
    <property type="protein sequence ID" value="AUB55394.1"/>
    <property type="molecule type" value="Genomic_DNA"/>
</dbReference>
<organism evidence="3 4">
    <name type="scientific">Methanobacterium subterraneum</name>
    <dbReference type="NCBI Taxonomy" id="59277"/>
    <lineage>
        <taxon>Archaea</taxon>
        <taxon>Methanobacteriati</taxon>
        <taxon>Methanobacteriota</taxon>
        <taxon>Methanomada group</taxon>
        <taxon>Methanobacteria</taxon>
        <taxon>Methanobacteriales</taxon>
        <taxon>Methanobacteriaceae</taxon>
        <taxon>Methanobacterium</taxon>
    </lineage>
</organism>
<feature type="compositionally biased region" description="Polar residues" evidence="1">
    <location>
        <begin position="244"/>
        <end position="254"/>
    </location>
</feature>
<dbReference type="OrthoDB" id="82417at2157"/>
<dbReference type="GeneID" id="35120880"/>
<evidence type="ECO:0000313" key="4">
    <source>
        <dbReference type="Proteomes" id="UP000232806"/>
    </source>
</evidence>
<name>A0A2H4VBC3_9EURY</name>
<feature type="region of interest" description="Disordered" evidence="1">
    <location>
        <begin position="216"/>
        <end position="266"/>
    </location>
</feature>
<feature type="region of interest" description="Disordered" evidence="1">
    <location>
        <begin position="178"/>
        <end position="204"/>
    </location>
</feature>
<dbReference type="Pfam" id="PF22090">
    <property type="entry name" value="Gins51_C"/>
    <property type="match status" value="1"/>
</dbReference>
<dbReference type="AlphaFoldDB" id="A0A2H4VBC3"/>
<evidence type="ECO:0000256" key="1">
    <source>
        <dbReference type="SAM" id="MobiDB-lite"/>
    </source>
</evidence>
<gene>
    <name evidence="3" type="ORF">BK007_04750</name>
</gene>
<proteinExistence type="predicted"/>
<dbReference type="Gene3D" id="3.40.5.50">
    <property type="match status" value="1"/>
</dbReference>
<dbReference type="CDD" id="cd11714">
    <property type="entry name" value="GINS_A_archaea"/>
    <property type="match status" value="1"/>
</dbReference>
<reference evidence="3 4" key="1">
    <citation type="submission" date="2016-10" db="EMBL/GenBank/DDBJ databases">
        <title>Comparative genomics between deep and shallow subseafloor isolates.</title>
        <authorList>
            <person name="Ishii S."/>
            <person name="Miller J.R."/>
            <person name="Sutton G."/>
            <person name="Suzuki S."/>
            <person name="Methe B."/>
            <person name="Inagaki F."/>
            <person name="Imachi H."/>
        </authorList>
    </citation>
    <scope>NUCLEOTIDE SEQUENCE [LARGE SCALE GENOMIC DNA]</scope>
    <source>
        <strain evidence="3 4">MO-MB1</strain>
    </source>
</reference>
<dbReference type="RefSeq" id="WP_100905376.1">
    <property type="nucleotide sequence ID" value="NZ_CP017766.1"/>
</dbReference>
<feature type="compositionally biased region" description="Basic and acidic residues" evidence="1">
    <location>
        <begin position="216"/>
        <end position="233"/>
    </location>
</feature>
<accession>A0A2H4VBC3</accession>
<dbReference type="Proteomes" id="UP000232806">
    <property type="component" value="Chromosome"/>
</dbReference>
<feature type="region of interest" description="Disordered" evidence="1">
    <location>
        <begin position="89"/>
        <end position="108"/>
    </location>
</feature>
<dbReference type="CDD" id="cd21695">
    <property type="entry name" value="GINS_B_archaea_Gins51"/>
    <property type="match status" value="1"/>
</dbReference>
<feature type="domain" description="Gins51 C-terminal" evidence="2">
    <location>
        <begin position="289"/>
        <end position="330"/>
    </location>
</feature>
<sequence length="338" mass="38600">MDEFFQNLREIQKKERSLSSLSPVGNDFYQQISNYFNRLMKRIDSNPFSFESYLLRDAQRIVVEICERREYKITNSAVMNAQRSYHLFKDSKGDKRPKIPSNSTPEEENLYREIYQSLTTYREEMRSPLISYSKDIKSGSFNPLRASKTHENDIKVPKADIQIDEPSKVSEKAINYDELPKDPLIPEKPGKSAEISPAVDEIPPEIQDEIYRQFGREPSNDKELSNDGSKKSDGISLGKKITGDSKNSSSISDNFKNESEEIQPPSGDVVLAESFKDNSSTHKMSTEVLMILDELPSIMGVDSKVYGPFYPGDIITMPEPNARILIKNQKGKSIQRYK</sequence>
<evidence type="ECO:0000313" key="3">
    <source>
        <dbReference type="EMBL" id="AUB55394.1"/>
    </source>
</evidence>
<feature type="compositionally biased region" description="Basic and acidic residues" evidence="1">
    <location>
        <begin position="178"/>
        <end position="191"/>
    </location>
</feature>
<evidence type="ECO:0000259" key="2">
    <source>
        <dbReference type="Pfam" id="PF22090"/>
    </source>
</evidence>
<protein>
    <recommendedName>
        <fullName evidence="2">Gins51 C-terminal domain-containing protein</fullName>
    </recommendedName>
</protein>